<gene>
    <name evidence="2" type="ORF">AVDCRST_MAG19-1342</name>
</gene>
<sequence>GRQHEDDPADAESAGEDPAGAGGDDRRRQLRRWGGYGPGDRLARVPRHQNRSERRRSRRCRDAGGPHHHRDPGRDGQGERSCRGADERPDRGHENPGSDL</sequence>
<feature type="region of interest" description="Disordered" evidence="1">
    <location>
        <begin position="1"/>
        <end position="100"/>
    </location>
</feature>
<proteinExistence type="predicted"/>
<evidence type="ECO:0000313" key="2">
    <source>
        <dbReference type="EMBL" id="CAA9557860.1"/>
    </source>
</evidence>
<protein>
    <submittedName>
        <fullName evidence="2">Nucleoid-associated protein YaaK</fullName>
    </submittedName>
</protein>
<name>A0A6J4UQG7_9BACT</name>
<feature type="non-terminal residue" evidence="2">
    <location>
        <position position="1"/>
    </location>
</feature>
<dbReference type="EMBL" id="CADCWL010000059">
    <property type="protein sequence ID" value="CAA9557860.1"/>
    <property type="molecule type" value="Genomic_DNA"/>
</dbReference>
<accession>A0A6J4UQG7</accession>
<feature type="compositionally biased region" description="Basic residues" evidence="1">
    <location>
        <begin position="44"/>
        <end position="59"/>
    </location>
</feature>
<feature type="compositionally biased region" description="Basic and acidic residues" evidence="1">
    <location>
        <begin position="72"/>
        <end position="100"/>
    </location>
</feature>
<reference evidence="2" key="1">
    <citation type="submission" date="2020-02" db="EMBL/GenBank/DDBJ databases">
        <authorList>
            <person name="Meier V. D."/>
        </authorList>
    </citation>
    <scope>NUCLEOTIDE SEQUENCE</scope>
    <source>
        <strain evidence="2">AVDCRST_MAG19</strain>
    </source>
</reference>
<organism evidence="2">
    <name type="scientific">uncultured Thermomicrobiales bacterium</name>
    <dbReference type="NCBI Taxonomy" id="1645740"/>
    <lineage>
        <taxon>Bacteria</taxon>
        <taxon>Pseudomonadati</taxon>
        <taxon>Thermomicrobiota</taxon>
        <taxon>Thermomicrobia</taxon>
        <taxon>Thermomicrobiales</taxon>
        <taxon>environmental samples</taxon>
    </lineage>
</organism>
<feature type="non-terminal residue" evidence="2">
    <location>
        <position position="100"/>
    </location>
</feature>
<dbReference type="AlphaFoldDB" id="A0A6J4UQG7"/>
<evidence type="ECO:0000256" key="1">
    <source>
        <dbReference type="SAM" id="MobiDB-lite"/>
    </source>
</evidence>